<evidence type="ECO:0000259" key="2">
    <source>
        <dbReference type="Pfam" id="PF13478"/>
    </source>
</evidence>
<dbReference type="PANTHER" id="PTHR30388:SF6">
    <property type="entry name" value="XANTHINE DEHYDROGENASE SUBUNIT A-RELATED"/>
    <property type="match status" value="1"/>
</dbReference>
<dbReference type="InterPro" id="IPR027051">
    <property type="entry name" value="XdhC_Rossmann_dom"/>
</dbReference>
<feature type="domain" description="XdhC- CoxI" evidence="1">
    <location>
        <begin position="12"/>
        <end position="75"/>
    </location>
</feature>
<accession>A0ABT1STW8</accession>
<dbReference type="Gene3D" id="3.40.50.720">
    <property type="entry name" value="NAD(P)-binding Rossmann-like Domain"/>
    <property type="match status" value="1"/>
</dbReference>
<reference evidence="3 4" key="1">
    <citation type="submission" date="2022-06" db="EMBL/GenBank/DDBJ databases">
        <title>Isolation of gut microbiota from human fecal samples.</title>
        <authorList>
            <person name="Pamer E.G."/>
            <person name="Barat B."/>
            <person name="Waligurski E."/>
            <person name="Medina S."/>
            <person name="Paddock L."/>
            <person name="Mostad J."/>
        </authorList>
    </citation>
    <scope>NUCLEOTIDE SEQUENCE [LARGE SCALE GENOMIC DNA]</scope>
    <source>
        <strain evidence="3 4">DFI.1.1</strain>
    </source>
</reference>
<dbReference type="Pfam" id="PF13478">
    <property type="entry name" value="XdhC_C"/>
    <property type="match status" value="1"/>
</dbReference>
<dbReference type="RefSeq" id="WP_062411933.1">
    <property type="nucleotide sequence ID" value="NZ_JAJCIO010000022.1"/>
</dbReference>
<dbReference type="PANTHER" id="PTHR30388">
    <property type="entry name" value="ALDEHYDE OXIDOREDUCTASE MOLYBDENUM COFACTOR ASSEMBLY PROTEIN"/>
    <property type="match status" value="1"/>
</dbReference>
<dbReference type="Proteomes" id="UP001206692">
    <property type="component" value="Unassembled WGS sequence"/>
</dbReference>
<dbReference type="EMBL" id="JANGEW010000020">
    <property type="protein sequence ID" value="MCQ5343317.1"/>
    <property type="molecule type" value="Genomic_DNA"/>
</dbReference>
<feature type="domain" description="XdhC Rossmann" evidence="2">
    <location>
        <begin position="190"/>
        <end position="332"/>
    </location>
</feature>
<comment type="caution">
    <text evidence="3">The sequence shown here is derived from an EMBL/GenBank/DDBJ whole genome shotgun (WGS) entry which is preliminary data.</text>
</comment>
<protein>
    <submittedName>
        <fullName evidence="3">XdhC family protein</fullName>
    </submittedName>
</protein>
<evidence type="ECO:0000259" key="1">
    <source>
        <dbReference type="Pfam" id="PF02625"/>
    </source>
</evidence>
<proteinExistence type="predicted"/>
<dbReference type="Pfam" id="PF02625">
    <property type="entry name" value="XdhC_CoxI"/>
    <property type="match status" value="1"/>
</dbReference>
<organism evidence="3 4">
    <name type="scientific">Megasphaera massiliensis</name>
    <dbReference type="NCBI Taxonomy" id="1232428"/>
    <lineage>
        <taxon>Bacteria</taxon>
        <taxon>Bacillati</taxon>
        <taxon>Bacillota</taxon>
        <taxon>Negativicutes</taxon>
        <taxon>Veillonellales</taxon>
        <taxon>Veillonellaceae</taxon>
        <taxon>Megasphaera</taxon>
    </lineage>
</organism>
<name>A0ABT1STW8_9FIRM</name>
<keyword evidence="4" id="KW-1185">Reference proteome</keyword>
<gene>
    <name evidence="3" type="ORF">NE675_09840</name>
</gene>
<evidence type="ECO:0000313" key="4">
    <source>
        <dbReference type="Proteomes" id="UP001206692"/>
    </source>
</evidence>
<sequence length="350" mass="37905">MERLYTALYETLKAGQPAVLLTVVARKGSTPRGIGSHQVVFSDGTTVGTVGGGYQEHLAIECGKKCLAERKSEFRRLILYPNDIEDIDAACGGELTVFCQYLDPALPNVLAVLEAMIAALQHKKASWLVFGVSDAAHWGMALVTDSVIGCGHTASLPAIDADWCRRHPVGMTKEGDEILYHERLASPGRVFIFGGGHVSQALVPVLAGIDFSCVVVDDRPEFARTDLFPQAVAVREVNYQKLPEDLGITADDYVCVMTRGHHGDYDVQRQILPIKPHYLGVIGSRRKLAFVKGKLMDDGFSAADIDACYGPIGLAISAETPAEIAISIAAELIAVRARREGREKHRPAAK</sequence>
<dbReference type="InterPro" id="IPR003777">
    <property type="entry name" value="XdhC_CoxI"/>
</dbReference>
<dbReference type="InterPro" id="IPR052698">
    <property type="entry name" value="MoCofactor_Util/Proc"/>
</dbReference>
<evidence type="ECO:0000313" key="3">
    <source>
        <dbReference type="EMBL" id="MCQ5343317.1"/>
    </source>
</evidence>